<dbReference type="OrthoDB" id="4775599at2759"/>
<dbReference type="RefSeq" id="XP_033524877.1">
    <property type="nucleotide sequence ID" value="XM_033666633.1"/>
</dbReference>
<evidence type="ECO:0000313" key="3">
    <source>
        <dbReference type="EMBL" id="KAF2130490.1"/>
    </source>
</evidence>
<dbReference type="AlphaFoldDB" id="A0A6A6AFC6"/>
<proteinExistence type="predicted"/>
<feature type="transmembrane region" description="Helical" evidence="2">
    <location>
        <begin position="62"/>
        <end position="81"/>
    </location>
</feature>
<feature type="region of interest" description="Disordered" evidence="1">
    <location>
        <begin position="173"/>
        <end position="200"/>
    </location>
</feature>
<dbReference type="EMBL" id="ML977504">
    <property type="protein sequence ID" value="KAF2130490.1"/>
    <property type="molecule type" value="Genomic_DNA"/>
</dbReference>
<keyword evidence="2" id="KW-0472">Membrane</keyword>
<feature type="region of interest" description="Disordered" evidence="1">
    <location>
        <begin position="133"/>
        <end position="159"/>
    </location>
</feature>
<organism evidence="3 4">
    <name type="scientific">Dothidotthia symphoricarpi CBS 119687</name>
    <dbReference type="NCBI Taxonomy" id="1392245"/>
    <lineage>
        <taxon>Eukaryota</taxon>
        <taxon>Fungi</taxon>
        <taxon>Dikarya</taxon>
        <taxon>Ascomycota</taxon>
        <taxon>Pezizomycotina</taxon>
        <taxon>Dothideomycetes</taxon>
        <taxon>Pleosporomycetidae</taxon>
        <taxon>Pleosporales</taxon>
        <taxon>Dothidotthiaceae</taxon>
        <taxon>Dothidotthia</taxon>
    </lineage>
</organism>
<evidence type="ECO:0000313" key="4">
    <source>
        <dbReference type="Proteomes" id="UP000799771"/>
    </source>
</evidence>
<feature type="region of interest" description="Disordered" evidence="1">
    <location>
        <begin position="16"/>
        <end position="50"/>
    </location>
</feature>
<protein>
    <submittedName>
        <fullName evidence="3">Uncharacterized protein</fullName>
    </submittedName>
</protein>
<keyword evidence="4" id="KW-1185">Reference proteome</keyword>
<dbReference type="GeneID" id="54407065"/>
<evidence type="ECO:0000256" key="1">
    <source>
        <dbReference type="SAM" id="MobiDB-lite"/>
    </source>
</evidence>
<keyword evidence="2" id="KW-0812">Transmembrane</keyword>
<dbReference type="Proteomes" id="UP000799771">
    <property type="component" value="Unassembled WGS sequence"/>
</dbReference>
<gene>
    <name evidence="3" type="ORF">P153DRAFT_356249</name>
</gene>
<evidence type="ECO:0000256" key="2">
    <source>
        <dbReference type="SAM" id="Phobius"/>
    </source>
</evidence>
<accession>A0A6A6AFC6</accession>
<keyword evidence="2" id="KW-1133">Transmembrane helix</keyword>
<reference evidence="3" key="1">
    <citation type="journal article" date="2020" name="Stud. Mycol.">
        <title>101 Dothideomycetes genomes: a test case for predicting lifestyles and emergence of pathogens.</title>
        <authorList>
            <person name="Haridas S."/>
            <person name="Albert R."/>
            <person name="Binder M."/>
            <person name="Bloem J."/>
            <person name="Labutti K."/>
            <person name="Salamov A."/>
            <person name="Andreopoulos B."/>
            <person name="Baker S."/>
            <person name="Barry K."/>
            <person name="Bills G."/>
            <person name="Bluhm B."/>
            <person name="Cannon C."/>
            <person name="Castanera R."/>
            <person name="Culley D."/>
            <person name="Daum C."/>
            <person name="Ezra D."/>
            <person name="Gonzalez J."/>
            <person name="Henrissat B."/>
            <person name="Kuo A."/>
            <person name="Liang C."/>
            <person name="Lipzen A."/>
            <person name="Lutzoni F."/>
            <person name="Magnuson J."/>
            <person name="Mondo S."/>
            <person name="Nolan M."/>
            <person name="Ohm R."/>
            <person name="Pangilinan J."/>
            <person name="Park H.-J."/>
            <person name="Ramirez L."/>
            <person name="Alfaro M."/>
            <person name="Sun H."/>
            <person name="Tritt A."/>
            <person name="Yoshinaga Y."/>
            <person name="Zwiers L.-H."/>
            <person name="Turgeon B."/>
            <person name="Goodwin S."/>
            <person name="Spatafora J."/>
            <person name="Crous P."/>
            <person name="Grigoriev I."/>
        </authorList>
    </citation>
    <scope>NUCLEOTIDE SEQUENCE</scope>
    <source>
        <strain evidence="3">CBS 119687</strain>
    </source>
</reference>
<sequence length="200" mass="22153">MSTLSTQPSELITRFLTHPPSSSTTTPPLPSQPIDETQQGPVLAEGQTDGQKLRTDENVFNYYFLFFALFGALVAGSLWWAHRRRKKQKEQTRLSGQHALAQDLEGLINTRRFMHGENSHSQTGALIQREEGLDEHGEAPPPYKPKSEDTVAAGTTQSMDDCVTIPLRTLLRDGVERAQPPLYEETTGIGSALPATPSRR</sequence>
<feature type="compositionally biased region" description="Low complexity" evidence="1">
    <location>
        <begin position="17"/>
        <end position="26"/>
    </location>
</feature>
<name>A0A6A6AFC6_9PLEO</name>